<sequence>MQFVDNQNFLGDQFLNEEMNSNQLFPYESSISQQEENQQQDFCSSSYENNFDLFPSQQQQSKYVHGNQFADNNNQVKQEIDFENHQTNDINLQVKMQGNNNDAGIFNDTLSFTEGNEFNDLASTQEFYYSDQNIENTSKQEYQSDVYQNQSFQLKREYENNCKAEFDMQAQLQQEDRFQLSTFNQQEQFPYQNNQQVNLEAIKQQKELNYLNNYRKQLELEEKLRQKEIQKRKESNQPISSIKLFDLSFLHSQNQQQQKQTLTLGNVQNINDLRNDISNQQQQVSRSSSSIYQSNFQASSLSSSQINFSNTNMTKKIKRVKLNHKNQIASAETKNVPATVGNVLLNKLKEKLPDNQEIQKTQKVKNILDLKKLFTLSPEVQKLCLRFLQSGPMISYVSSSTRIKQKRLVIKYLDVIIQGCLDPSNFGCFKNQQE</sequence>
<name>A0A0V0QUK8_PSEPJ</name>
<reference evidence="1 2" key="1">
    <citation type="journal article" date="2015" name="Sci. Rep.">
        <title>Genome of the facultative scuticociliatosis pathogen Pseudocohnilembus persalinus provides insight into its virulence through horizontal gene transfer.</title>
        <authorList>
            <person name="Xiong J."/>
            <person name="Wang G."/>
            <person name="Cheng J."/>
            <person name="Tian M."/>
            <person name="Pan X."/>
            <person name="Warren A."/>
            <person name="Jiang C."/>
            <person name="Yuan D."/>
            <person name="Miao W."/>
        </authorList>
    </citation>
    <scope>NUCLEOTIDE SEQUENCE [LARGE SCALE GENOMIC DNA]</scope>
    <source>
        <strain evidence="1">36N120E</strain>
    </source>
</reference>
<comment type="caution">
    <text evidence="1">The sequence shown here is derived from an EMBL/GenBank/DDBJ whole genome shotgun (WGS) entry which is preliminary data.</text>
</comment>
<dbReference type="AlphaFoldDB" id="A0A0V0QUK8"/>
<accession>A0A0V0QUK8</accession>
<dbReference type="InParanoid" id="A0A0V0QUK8"/>
<evidence type="ECO:0000313" key="2">
    <source>
        <dbReference type="Proteomes" id="UP000054937"/>
    </source>
</evidence>
<evidence type="ECO:0000313" key="1">
    <source>
        <dbReference type="EMBL" id="KRX05722.1"/>
    </source>
</evidence>
<dbReference type="EMBL" id="LDAU01000105">
    <property type="protein sequence ID" value="KRX05722.1"/>
    <property type="molecule type" value="Genomic_DNA"/>
</dbReference>
<organism evidence="1 2">
    <name type="scientific">Pseudocohnilembus persalinus</name>
    <name type="common">Ciliate</name>
    <dbReference type="NCBI Taxonomy" id="266149"/>
    <lineage>
        <taxon>Eukaryota</taxon>
        <taxon>Sar</taxon>
        <taxon>Alveolata</taxon>
        <taxon>Ciliophora</taxon>
        <taxon>Intramacronucleata</taxon>
        <taxon>Oligohymenophorea</taxon>
        <taxon>Scuticociliatia</taxon>
        <taxon>Philasterida</taxon>
        <taxon>Pseudocohnilembidae</taxon>
        <taxon>Pseudocohnilembus</taxon>
    </lineage>
</organism>
<keyword evidence="2" id="KW-1185">Reference proteome</keyword>
<gene>
    <name evidence="1" type="ORF">PPERSA_09862</name>
</gene>
<protein>
    <submittedName>
        <fullName evidence="1">Uncharacterized protein</fullName>
    </submittedName>
</protein>
<dbReference type="Proteomes" id="UP000054937">
    <property type="component" value="Unassembled WGS sequence"/>
</dbReference>
<proteinExistence type="predicted"/>